<feature type="compositionally biased region" description="Low complexity" evidence="10">
    <location>
        <begin position="492"/>
        <end position="509"/>
    </location>
</feature>
<dbReference type="Pfam" id="PF11904">
    <property type="entry name" value="ANKRD13_C"/>
    <property type="match status" value="1"/>
</dbReference>
<evidence type="ECO:0000259" key="11">
    <source>
        <dbReference type="Pfam" id="PF11904"/>
    </source>
</evidence>
<dbReference type="GO" id="GO:0140036">
    <property type="term" value="F:ubiquitin-modified protein reader activity"/>
    <property type="evidence" value="ECO:0007669"/>
    <property type="project" value="UniProtKB-ARBA"/>
</dbReference>
<evidence type="ECO:0000256" key="4">
    <source>
        <dbReference type="ARBA" id="ARBA00022737"/>
    </source>
</evidence>
<dbReference type="SMART" id="SM00248">
    <property type="entry name" value="ANK"/>
    <property type="match status" value="3"/>
</dbReference>
<feature type="domain" description="Ankyrin repeat" evidence="11">
    <location>
        <begin position="162"/>
        <end position="537"/>
    </location>
</feature>
<dbReference type="FunFam" id="1.25.40.20:FF:000057">
    <property type="entry name" value="Ankyrin repeat domain-containing protein 13B"/>
    <property type="match status" value="1"/>
</dbReference>
<dbReference type="PANTHER" id="PTHR12447:SF3">
    <property type="entry name" value="ANKYRIN REPEAT DOMAIN-CONTAINING PROTEIN 13B"/>
    <property type="match status" value="1"/>
</dbReference>
<dbReference type="GO" id="GO:0002091">
    <property type="term" value="P:negative regulation of receptor internalization"/>
    <property type="evidence" value="ECO:0007669"/>
    <property type="project" value="UniProtKB-ARBA"/>
</dbReference>
<dbReference type="SUPFAM" id="SSF48403">
    <property type="entry name" value="Ankyrin repeat"/>
    <property type="match status" value="1"/>
</dbReference>
<feature type="coiled-coil region" evidence="9">
    <location>
        <begin position="698"/>
        <end position="732"/>
    </location>
</feature>
<keyword evidence="8" id="KW-0040">ANK repeat</keyword>
<dbReference type="SMART" id="SM00726">
    <property type="entry name" value="UIM"/>
    <property type="match status" value="2"/>
</dbReference>
<keyword evidence="9" id="KW-0175">Coiled coil</keyword>
<comment type="caution">
    <text evidence="12">The sequence shown here is derived from an EMBL/GenBank/DDBJ whole genome shotgun (WGS) entry which is preliminary data.</text>
</comment>
<evidence type="ECO:0000256" key="2">
    <source>
        <dbReference type="ARBA" id="ARBA00004603"/>
    </source>
</evidence>
<evidence type="ECO:0000256" key="7">
    <source>
        <dbReference type="ARBA" id="ARBA00024956"/>
    </source>
</evidence>
<comment type="subcellular location">
    <subcellularLocation>
        <location evidence="1">Cell membrane</location>
    </subcellularLocation>
    <subcellularLocation>
        <location evidence="2">Late endosome</location>
    </subcellularLocation>
</comment>
<dbReference type="InterPro" id="IPR003903">
    <property type="entry name" value="UIM_dom"/>
</dbReference>
<feature type="region of interest" description="Disordered" evidence="10">
    <location>
        <begin position="652"/>
        <end position="695"/>
    </location>
</feature>
<accession>A0AAN7MSA1</accession>
<feature type="region of interest" description="Disordered" evidence="10">
    <location>
        <begin position="286"/>
        <end position="309"/>
    </location>
</feature>
<dbReference type="GO" id="GO:0005770">
    <property type="term" value="C:late endosome"/>
    <property type="evidence" value="ECO:0007669"/>
    <property type="project" value="UniProtKB-SubCell"/>
</dbReference>
<dbReference type="InterPro" id="IPR036770">
    <property type="entry name" value="Ankyrin_rpt-contain_sf"/>
</dbReference>
<dbReference type="AlphaFoldDB" id="A0AAN7MSA1"/>
<feature type="compositionally biased region" description="Basic and acidic residues" evidence="10">
    <location>
        <begin position="286"/>
        <end position="296"/>
    </location>
</feature>
<proteinExistence type="predicted"/>
<protein>
    <recommendedName>
        <fullName evidence="11">Ankyrin repeat domain-containing protein</fullName>
    </recommendedName>
</protein>
<evidence type="ECO:0000256" key="1">
    <source>
        <dbReference type="ARBA" id="ARBA00004236"/>
    </source>
</evidence>
<keyword evidence="4" id="KW-0677">Repeat</keyword>
<evidence type="ECO:0000256" key="8">
    <source>
        <dbReference type="PROSITE-ProRule" id="PRU00023"/>
    </source>
</evidence>
<feature type="repeat" description="ANK" evidence="8">
    <location>
        <begin position="46"/>
        <end position="78"/>
    </location>
</feature>
<sequence>MLASCSGRKGPEGRYPLHYLVWHNRARDLDRELSAKQADIEQLDPRGRTPLHLATTLGHLECARVLLKHGADVGKENRSGWTVLQEAVSTRDLELVQLVLRYRDYQRAIKRLAGIPILLEKLRKAQDFYVEMKWEFTSWVPLVSKICPSDTYKVWKSGQNLRVDTTLLGFDHMTWQRGNRSFVFRGQDTSAVVMEIDHDRRVVYSETLALAGHDQEVLLAAVQPTEEQVMGRLTAPVVTTQLDTKNIAFERNKSGILGWRSEKTEMVNGYEAKVYGASNVELITRTRTEHLSDQHKGKSKGGAGTGRAGRALRRLQSSPAPVPQASFLGIAEQHVGPNNGVSVLGVPVAGWPCGRTPPLPRRGVPQTLITQTLSHANPTAITPEEYFNPNFELGNRDMGRPMELTTKTQKFKAKLWLCEDHPLSLCEQVAPIIDLMAISNALFAKLRDFITLRLPPGFPVKIEIPIFHILNARITFGNLNGCDEPVSSLRHSPSSEAPSPSSDSSSVSSSSSLSTWGASCRACEMDPALFEVPRGYSVVGTHQDALREDEDDLLQFAIQQSLLEAGSEYDQVGTATPPASSCPPRPGWGTPLSTLSRHCRGTLTPPCPIPASCGGGSELMQGAGFWGAGRGDASLRAPLCHRPQVTIWEALTNSKPGTHPMSHEGRRGDRLHTAAPRPPVAPAPGGGGGPSALFPSYAEQLRLAMALSAREQEEAERRTRQEEEELQRILQLSLMEK</sequence>
<feature type="region of interest" description="Disordered" evidence="10">
    <location>
        <begin position="487"/>
        <end position="509"/>
    </location>
</feature>
<gene>
    <name evidence="12" type="ORF">QYF61_009094</name>
</gene>
<evidence type="ECO:0000256" key="3">
    <source>
        <dbReference type="ARBA" id="ARBA00022475"/>
    </source>
</evidence>
<dbReference type="EMBL" id="JAUNZN010000015">
    <property type="protein sequence ID" value="KAK4812202.1"/>
    <property type="molecule type" value="Genomic_DNA"/>
</dbReference>
<evidence type="ECO:0000256" key="6">
    <source>
        <dbReference type="ARBA" id="ARBA00023136"/>
    </source>
</evidence>
<dbReference type="PROSITE" id="PS50297">
    <property type="entry name" value="ANK_REP_REGION"/>
    <property type="match status" value="1"/>
</dbReference>
<keyword evidence="13" id="KW-1185">Reference proteome</keyword>
<dbReference type="Pfam" id="PF12796">
    <property type="entry name" value="Ank_2"/>
    <property type="match status" value="1"/>
</dbReference>
<keyword evidence="5" id="KW-0967">Endosome</keyword>
<evidence type="ECO:0000313" key="12">
    <source>
        <dbReference type="EMBL" id="KAK4812202.1"/>
    </source>
</evidence>
<name>A0AAN7MSA1_MYCAM</name>
<evidence type="ECO:0000256" key="9">
    <source>
        <dbReference type="SAM" id="Coils"/>
    </source>
</evidence>
<keyword evidence="6" id="KW-0472">Membrane</keyword>
<dbReference type="GO" id="GO:0005886">
    <property type="term" value="C:plasma membrane"/>
    <property type="evidence" value="ECO:0007669"/>
    <property type="project" value="UniProtKB-SubCell"/>
</dbReference>
<comment type="function">
    <text evidence="7">Ubiquitin-binding protein that specifically recognizes and binds 'Lys-63'-linked ubiquitin. Does not bind 'Lys-48'-linked ubiquitin. Positively regulates the internalization of ligand-activated EGFR by binding to the Ub moiety of ubiquitinated EGFR at the cell membrane.</text>
</comment>
<dbReference type="InterPro" id="IPR021832">
    <property type="entry name" value="ANKRD13"/>
</dbReference>
<dbReference type="Gene3D" id="1.25.40.20">
    <property type="entry name" value="Ankyrin repeat-containing domain"/>
    <property type="match status" value="1"/>
</dbReference>
<evidence type="ECO:0000256" key="10">
    <source>
        <dbReference type="SAM" id="MobiDB-lite"/>
    </source>
</evidence>
<dbReference type="Proteomes" id="UP001333110">
    <property type="component" value="Unassembled WGS sequence"/>
</dbReference>
<dbReference type="PANTHER" id="PTHR12447">
    <property type="entry name" value="ANKYRIN REPEAT DOMAIN-CONTAINING PROTEIN 13"/>
    <property type="match status" value="1"/>
</dbReference>
<keyword evidence="3" id="KW-1003">Cell membrane</keyword>
<reference evidence="12 13" key="1">
    <citation type="journal article" date="2023" name="J. Hered.">
        <title>Chromosome-level genome of the wood stork (Mycteria americana) provides insight into avian chromosome evolution.</title>
        <authorList>
            <person name="Flamio R. Jr."/>
            <person name="Ramstad K.M."/>
        </authorList>
    </citation>
    <scope>NUCLEOTIDE SEQUENCE [LARGE SCALE GENOMIC DNA]</scope>
    <source>
        <strain evidence="12">JAX WOST 10</strain>
    </source>
</reference>
<dbReference type="InterPro" id="IPR055285">
    <property type="entry name" value="ANKRD13_C"/>
</dbReference>
<organism evidence="12 13">
    <name type="scientific">Mycteria americana</name>
    <name type="common">Wood stork</name>
    <dbReference type="NCBI Taxonomy" id="33587"/>
    <lineage>
        <taxon>Eukaryota</taxon>
        <taxon>Metazoa</taxon>
        <taxon>Chordata</taxon>
        <taxon>Craniata</taxon>
        <taxon>Vertebrata</taxon>
        <taxon>Euteleostomi</taxon>
        <taxon>Archelosauria</taxon>
        <taxon>Archosauria</taxon>
        <taxon>Dinosauria</taxon>
        <taxon>Saurischia</taxon>
        <taxon>Theropoda</taxon>
        <taxon>Coelurosauria</taxon>
        <taxon>Aves</taxon>
        <taxon>Neognathae</taxon>
        <taxon>Neoaves</taxon>
        <taxon>Aequornithes</taxon>
        <taxon>Ciconiiformes</taxon>
        <taxon>Ciconiidae</taxon>
        <taxon>Mycteria</taxon>
    </lineage>
</organism>
<evidence type="ECO:0000313" key="13">
    <source>
        <dbReference type="Proteomes" id="UP001333110"/>
    </source>
</evidence>
<dbReference type="InterPro" id="IPR002110">
    <property type="entry name" value="Ankyrin_rpt"/>
</dbReference>
<dbReference type="PROSITE" id="PS50330">
    <property type="entry name" value="UIM"/>
    <property type="match status" value="2"/>
</dbReference>
<evidence type="ECO:0000256" key="5">
    <source>
        <dbReference type="ARBA" id="ARBA00022753"/>
    </source>
</evidence>
<dbReference type="GO" id="GO:0048471">
    <property type="term" value="C:perinuclear region of cytoplasm"/>
    <property type="evidence" value="ECO:0007669"/>
    <property type="project" value="UniProtKB-ARBA"/>
</dbReference>
<dbReference type="PROSITE" id="PS50088">
    <property type="entry name" value="ANK_REPEAT"/>
    <property type="match status" value="1"/>
</dbReference>
<feature type="compositionally biased region" description="Basic and acidic residues" evidence="10">
    <location>
        <begin position="661"/>
        <end position="672"/>
    </location>
</feature>